<sequence length="174" mass="19799">MSPAVLSALYLRLQLKLETRMFVENIAFTSLISGAALEYAYNLYTICALVNENENNIEDLSYDPGLKEMHLCDFDFRLNLAWATKPFENAYPKIAAAENPDFVDQRDVQKKFTSNIRKYRVPRGGGNMDAEVFGILRENTENNQILLPVLIQDFGVTFEASLDLNALTITRKHI</sequence>
<organism evidence="1 2">
    <name type="scientific">Metschnikowia bicuspidata</name>
    <dbReference type="NCBI Taxonomy" id="27322"/>
    <lineage>
        <taxon>Eukaryota</taxon>
        <taxon>Fungi</taxon>
        <taxon>Dikarya</taxon>
        <taxon>Ascomycota</taxon>
        <taxon>Saccharomycotina</taxon>
        <taxon>Pichiomycetes</taxon>
        <taxon>Metschnikowiaceae</taxon>
        <taxon>Metschnikowia</taxon>
    </lineage>
</organism>
<dbReference type="Proteomes" id="UP000268321">
    <property type="component" value="Unassembled WGS sequence"/>
</dbReference>
<gene>
    <name evidence="1" type="ORF">METBISCDRAFT_25310</name>
</gene>
<evidence type="ECO:0000313" key="2">
    <source>
        <dbReference type="Proteomes" id="UP000268321"/>
    </source>
</evidence>
<reference evidence="2" key="1">
    <citation type="journal article" date="2018" name="Nat. Microbiol.">
        <title>Leveraging single-cell genomics to expand the fungal tree of life.</title>
        <authorList>
            <person name="Ahrendt S.R."/>
            <person name="Quandt C.A."/>
            <person name="Ciobanu D."/>
            <person name="Clum A."/>
            <person name="Salamov A."/>
            <person name="Andreopoulos B."/>
            <person name="Cheng J.F."/>
            <person name="Woyke T."/>
            <person name="Pelin A."/>
            <person name="Henrissat B."/>
            <person name="Reynolds N.K."/>
            <person name="Benny G.L."/>
            <person name="Smith M.E."/>
            <person name="James T.Y."/>
            <person name="Grigoriev I.V."/>
        </authorList>
    </citation>
    <scope>NUCLEOTIDE SEQUENCE [LARGE SCALE GENOMIC DNA]</scope>
    <source>
        <strain evidence="2">Baker2002</strain>
    </source>
</reference>
<accession>A0A4P9ZIB7</accession>
<protein>
    <submittedName>
        <fullName evidence="1">Uncharacterized protein</fullName>
    </submittedName>
</protein>
<dbReference type="AlphaFoldDB" id="A0A4P9ZIB7"/>
<evidence type="ECO:0000313" key="1">
    <source>
        <dbReference type="EMBL" id="RKP32728.1"/>
    </source>
</evidence>
<keyword evidence="2" id="KW-1185">Reference proteome</keyword>
<dbReference type="EMBL" id="ML004429">
    <property type="protein sequence ID" value="RKP32728.1"/>
    <property type="molecule type" value="Genomic_DNA"/>
</dbReference>
<proteinExistence type="predicted"/>
<name>A0A4P9ZIB7_9ASCO</name>